<organism evidence="2 3">
    <name type="scientific">Flammeovirga pacifica</name>
    <dbReference type="NCBI Taxonomy" id="915059"/>
    <lineage>
        <taxon>Bacteria</taxon>
        <taxon>Pseudomonadati</taxon>
        <taxon>Bacteroidota</taxon>
        <taxon>Cytophagia</taxon>
        <taxon>Cytophagales</taxon>
        <taxon>Flammeovirgaceae</taxon>
        <taxon>Flammeovirga</taxon>
    </lineage>
</organism>
<dbReference type="PANTHER" id="PTHR11236:SF18">
    <property type="entry name" value="AMINODEOXYCHORISMATE SYNTHASE"/>
    <property type="match status" value="1"/>
</dbReference>
<dbReference type="InterPro" id="IPR005801">
    <property type="entry name" value="ADC_synthase"/>
</dbReference>
<dbReference type="GO" id="GO:0046820">
    <property type="term" value="F:4-amino-4-deoxychorismate synthase activity"/>
    <property type="evidence" value="ECO:0007669"/>
    <property type="project" value="TreeGrafter"/>
</dbReference>
<dbReference type="GO" id="GO:0000162">
    <property type="term" value="P:L-tryptophan biosynthetic process"/>
    <property type="evidence" value="ECO:0007669"/>
    <property type="project" value="TreeGrafter"/>
</dbReference>
<dbReference type="GO" id="GO:0008153">
    <property type="term" value="P:4-aminobenzoate biosynthetic process"/>
    <property type="evidence" value="ECO:0007669"/>
    <property type="project" value="TreeGrafter"/>
</dbReference>
<reference evidence="2 3" key="1">
    <citation type="journal article" date="2012" name="Int. J. Syst. Evol. Microbiol.">
        <title>Flammeovirga pacifica sp. nov., isolated from deep-sea sediment.</title>
        <authorList>
            <person name="Xu H."/>
            <person name="Fu Y."/>
            <person name="Yang N."/>
            <person name="Ding Z."/>
            <person name="Lai Q."/>
            <person name="Zeng R."/>
        </authorList>
    </citation>
    <scope>NUCLEOTIDE SEQUENCE [LARGE SCALE GENOMIC DNA]</scope>
    <source>
        <strain evidence="3">DSM 24597 / LMG 26175 / WPAGA1</strain>
    </source>
</reference>
<dbReference type="Proteomes" id="UP000179797">
    <property type="component" value="Unassembled WGS sequence"/>
</dbReference>
<dbReference type="PRINTS" id="PR00095">
    <property type="entry name" value="ANTSNTHASEI"/>
</dbReference>
<accession>A0A1S1Z186</accession>
<name>A0A1S1Z186_FLAPC</name>
<dbReference type="Pfam" id="PF00425">
    <property type="entry name" value="Chorismate_bind"/>
    <property type="match status" value="1"/>
</dbReference>
<dbReference type="EMBL" id="JRYR02000001">
    <property type="protein sequence ID" value="OHX66943.1"/>
    <property type="molecule type" value="Genomic_DNA"/>
</dbReference>
<keyword evidence="3" id="KW-1185">Reference proteome</keyword>
<feature type="domain" description="Chorismate-utilising enzyme C-terminal" evidence="1">
    <location>
        <begin position="166"/>
        <end position="422"/>
    </location>
</feature>
<evidence type="ECO:0000259" key="1">
    <source>
        <dbReference type="Pfam" id="PF00425"/>
    </source>
</evidence>
<dbReference type="InterPro" id="IPR019999">
    <property type="entry name" value="Anth_synth_I-like"/>
</dbReference>
<dbReference type="PANTHER" id="PTHR11236">
    <property type="entry name" value="AMINOBENZOATE/ANTHRANILATE SYNTHASE"/>
    <property type="match status" value="1"/>
</dbReference>
<dbReference type="InterPro" id="IPR015890">
    <property type="entry name" value="Chorismate_C"/>
</dbReference>
<evidence type="ECO:0000313" key="2">
    <source>
        <dbReference type="EMBL" id="OHX66943.1"/>
    </source>
</evidence>
<protein>
    <recommendedName>
        <fullName evidence="1">Chorismate-utilising enzyme C-terminal domain-containing protein</fullName>
    </recommendedName>
</protein>
<evidence type="ECO:0000313" key="3">
    <source>
        <dbReference type="Proteomes" id="UP000179797"/>
    </source>
</evidence>
<sequence length="438" mass="49741">MIELLESVDKSMHFQIENLESFRLKAWYWGKSESHCTYLYDHNIAYPEGGFKHLLGVGAKHICPMKDNHSFDSVEMFHREHKTWMFGHMGYDLKNEVELLCSDHYDGIELPNAFFYIPKTVFVFDKESVEIVSDGDHQKIFDEVMSTTVPSITEGWGGKVTPKISKEIYLDTVHKIQDHIVEGDVYEVNICMEFLSKEADLDPFDVYLRLSSLSPAPFSAFHRVDDKFVVCSSPERFMKKEGRRIVSQPIKGTIRRGANETEDAQLKEELRNSEKEIAENMMIVDLVRNDLARTCKAGSIKVPEIFGIYSFKTVHQMISTIEGEMKDFQPFSEVIKKAFPMGSMTGAPKVMAMALIETYERTKRGVYSGSIGYISPEGDFDFNVVIRSALYNAASQYLSFQIGSAITIDSDAKAEYEECLLKAKGMLAALNAEITLDS</sequence>
<comment type="caution">
    <text evidence="2">The sequence shown here is derived from an EMBL/GenBank/DDBJ whole genome shotgun (WGS) entry which is preliminary data.</text>
</comment>
<dbReference type="RefSeq" id="WP_044224203.1">
    <property type="nucleotide sequence ID" value="NZ_JRYR02000001.1"/>
</dbReference>
<dbReference type="GO" id="GO:0005737">
    <property type="term" value="C:cytoplasm"/>
    <property type="evidence" value="ECO:0007669"/>
    <property type="project" value="TreeGrafter"/>
</dbReference>
<dbReference type="Gene3D" id="3.60.120.10">
    <property type="entry name" value="Anthranilate synthase"/>
    <property type="match status" value="1"/>
</dbReference>
<proteinExistence type="predicted"/>
<dbReference type="STRING" id="915059.NH26_11600"/>
<dbReference type="SUPFAM" id="SSF56322">
    <property type="entry name" value="ADC synthase"/>
    <property type="match status" value="1"/>
</dbReference>
<dbReference type="AlphaFoldDB" id="A0A1S1Z186"/>
<gene>
    <name evidence="2" type="ORF">NH26_11600</name>
</gene>